<evidence type="ECO:0000313" key="1">
    <source>
        <dbReference type="EMBL" id="KAL1401898.1"/>
    </source>
</evidence>
<evidence type="ECO:0000313" key="2">
    <source>
        <dbReference type="Proteomes" id="UP001562425"/>
    </source>
</evidence>
<dbReference type="AlphaFoldDB" id="A0ABD1DQ68"/>
<dbReference type="EMBL" id="JBEHCU010003911">
    <property type="protein sequence ID" value="KAL1401898.1"/>
    <property type="molecule type" value="Genomic_DNA"/>
</dbReference>
<gene>
    <name evidence="1" type="ORF">pipiens_006323</name>
</gene>
<name>A0ABD1DQ68_CULPP</name>
<comment type="caution">
    <text evidence="1">The sequence shown here is derived from an EMBL/GenBank/DDBJ whole genome shotgun (WGS) entry which is preliminary data.</text>
</comment>
<protein>
    <submittedName>
        <fullName evidence="1">Uncharacterized protein</fullName>
    </submittedName>
</protein>
<accession>A0ABD1DQ68</accession>
<sequence length="72" mass="7701">MAEQGDTVSASKLQKLRNQIRDICDDELLMMALDSSLQLACAGECQPNCLTNAHAPEFDFGQLNASAGTCPV</sequence>
<reference evidence="1 2" key="1">
    <citation type="submission" date="2024-05" db="EMBL/GenBank/DDBJ databases">
        <title>Culex pipiens pipiens assembly and annotation.</title>
        <authorList>
            <person name="Alout H."/>
            <person name="Durand T."/>
        </authorList>
    </citation>
    <scope>NUCLEOTIDE SEQUENCE [LARGE SCALE GENOMIC DNA]</scope>
    <source>
        <strain evidence="1">HA-2024</strain>
        <tissue evidence="1">Whole body</tissue>
    </source>
</reference>
<proteinExistence type="predicted"/>
<dbReference type="Proteomes" id="UP001562425">
    <property type="component" value="Unassembled WGS sequence"/>
</dbReference>
<keyword evidence="2" id="KW-1185">Reference proteome</keyword>
<organism evidence="1 2">
    <name type="scientific">Culex pipiens pipiens</name>
    <name type="common">Northern house mosquito</name>
    <dbReference type="NCBI Taxonomy" id="38569"/>
    <lineage>
        <taxon>Eukaryota</taxon>
        <taxon>Metazoa</taxon>
        <taxon>Ecdysozoa</taxon>
        <taxon>Arthropoda</taxon>
        <taxon>Hexapoda</taxon>
        <taxon>Insecta</taxon>
        <taxon>Pterygota</taxon>
        <taxon>Neoptera</taxon>
        <taxon>Endopterygota</taxon>
        <taxon>Diptera</taxon>
        <taxon>Nematocera</taxon>
        <taxon>Culicoidea</taxon>
        <taxon>Culicidae</taxon>
        <taxon>Culicinae</taxon>
        <taxon>Culicini</taxon>
        <taxon>Culex</taxon>
        <taxon>Culex</taxon>
    </lineage>
</organism>